<evidence type="ECO:0000256" key="5">
    <source>
        <dbReference type="SAM" id="MobiDB-lite"/>
    </source>
</evidence>
<feature type="region of interest" description="Disordered" evidence="5">
    <location>
        <begin position="51"/>
        <end position="83"/>
    </location>
</feature>
<evidence type="ECO:0000256" key="2">
    <source>
        <dbReference type="ARBA" id="ARBA00022475"/>
    </source>
</evidence>
<feature type="compositionally biased region" description="Low complexity" evidence="5">
    <location>
        <begin position="53"/>
        <end position="65"/>
    </location>
</feature>
<evidence type="ECO:0000313" key="7">
    <source>
        <dbReference type="EMBL" id="RHZ77884.1"/>
    </source>
</evidence>
<organism evidence="7 8">
    <name type="scientific">Diversispora epigaea</name>
    <dbReference type="NCBI Taxonomy" id="1348612"/>
    <lineage>
        <taxon>Eukaryota</taxon>
        <taxon>Fungi</taxon>
        <taxon>Fungi incertae sedis</taxon>
        <taxon>Mucoromycota</taxon>
        <taxon>Glomeromycotina</taxon>
        <taxon>Glomeromycetes</taxon>
        <taxon>Diversisporales</taxon>
        <taxon>Diversisporaceae</taxon>
        <taxon>Diversispora</taxon>
    </lineage>
</organism>
<keyword evidence="2" id="KW-1003">Cell membrane</keyword>
<comment type="caution">
    <text evidence="7">The sequence shown here is derived from an EMBL/GenBank/DDBJ whole genome shotgun (WGS) entry which is preliminary data.</text>
</comment>
<dbReference type="InterPro" id="IPR058542">
    <property type="entry name" value="IQ_SCN5A_C"/>
</dbReference>
<sequence length="83" mass="10064">MQSLQNLIKSLEAKRELKRLREKKAERELIRIREEKAAVIIQKYWRRYIKPLNNNNNDNNNKKCNLSSLRFPVKNPNREKTTK</sequence>
<gene>
    <name evidence="7" type="ORF">Glove_169g49</name>
</gene>
<name>A0A397IXQ3_9GLOM</name>
<evidence type="ECO:0000256" key="3">
    <source>
        <dbReference type="ARBA" id="ARBA00023136"/>
    </source>
</evidence>
<proteinExistence type="predicted"/>
<protein>
    <recommendedName>
        <fullName evidence="6">SCN5A-like C-terminal IQ motif domain-containing protein</fullName>
    </recommendedName>
</protein>
<dbReference type="Pfam" id="PF24609">
    <property type="entry name" value="IQ_SCN5A_C"/>
    <property type="match status" value="1"/>
</dbReference>
<dbReference type="EMBL" id="PQFF01000159">
    <property type="protein sequence ID" value="RHZ77884.1"/>
    <property type="molecule type" value="Genomic_DNA"/>
</dbReference>
<accession>A0A397IXQ3</accession>
<comment type="subcellular location">
    <subcellularLocation>
        <location evidence="1">Cell membrane</location>
    </subcellularLocation>
</comment>
<evidence type="ECO:0000259" key="6">
    <source>
        <dbReference type="Pfam" id="PF24609"/>
    </source>
</evidence>
<keyword evidence="8" id="KW-1185">Reference proteome</keyword>
<keyword evidence="4" id="KW-0175">Coiled coil</keyword>
<keyword evidence="3" id="KW-0472">Membrane</keyword>
<evidence type="ECO:0000313" key="8">
    <source>
        <dbReference type="Proteomes" id="UP000266861"/>
    </source>
</evidence>
<feature type="domain" description="SCN5A-like C-terminal IQ motif" evidence="6">
    <location>
        <begin position="31"/>
        <end position="55"/>
    </location>
</feature>
<dbReference type="AlphaFoldDB" id="A0A397IXQ3"/>
<evidence type="ECO:0000256" key="1">
    <source>
        <dbReference type="ARBA" id="ARBA00004236"/>
    </source>
</evidence>
<feature type="coiled-coil region" evidence="4">
    <location>
        <begin position="1"/>
        <end position="28"/>
    </location>
</feature>
<evidence type="ECO:0000256" key="4">
    <source>
        <dbReference type="SAM" id="Coils"/>
    </source>
</evidence>
<reference evidence="7 8" key="1">
    <citation type="submission" date="2018-08" db="EMBL/GenBank/DDBJ databases">
        <title>Genome and evolution of the arbuscular mycorrhizal fungus Diversispora epigaea (formerly Glomus versiforme) and its bacterial endosymbionts.</title>
        <authorList>
            <person name="Sun X."/>
            <person name="Fei Z."/>
            <person name="Harrison M."/>
        </authorList>
    </citation>
    <scope>NUCLEOTIDE SEQUENCE [LARGE SCALE GENOMIC DNA]</scope>
    <source>
        <strain evidence="7 8">IT104</strain>
    </source>
</reference>
<dbReference type="Proteomes" id="UP000266861">
    <property type="component" value="Unassembled WGS sequence"/>
</dbReference>